<dbReference type="InterPro" id="IPR002099">
    <property type="entry name" value="MutL/Mlh/PMS"/>
</dbReference>
<evidence type="ECO:0000256" key="4">
    <source>
        <dbReference type="HAMAP-Rule" id="MF_00149"/>
    </source>
</evidence>
<dbReference type="InterPro" id="IPR014790">
    <property type="entry name" value="MutL_C"/>
</dbReference>
<feature type="domain" description="MutL C-terminal dimerisation" evidence="5">
    <location>
        <begin position="456"/>
        <end position="597"/>
    </location>
</feature>
<dbReference type="GO" id="GO:0006298">
    <property type="term" value="P:mismatch repair"/>
    <property type="evidence" value="ECO:0007669"/>
    <property type="project" value="UniProtKB-UniRule"/>
</dbReference>
<evidence type="ECO:0000259" key="6">
    <source>
        <dbReference type="SMART" id="SM01340"/>
    </source>
</evidence>
<dbReference type="PANTHER" id="PTHR10073">
    <property type="entry name" value="DNA MISMATCH REPAIR PROTEIN MLH, PMS, MUTL"/>
    <property type="match status" value="1"/>
</dbReference>
<name>C8VZ46_DESAS</name>
<dbReference type="InterPro" id="IPR014721">
    <property type="entry name" value="Ribsml_uS5_D2-typ_fold_subgr"/>
</dbReference>
<dbReference type="SMART" id="SM01340">
    <property type="entry name" value="DNA_mis_repair"/>
    <property type="match status" value="1"/>
</dbReference>
<dbReference type="InterPro" id="IPR038973">
    <property type="entry name" value="MutL/Mlh/Pms-like"/>
</dbReference>
<dbReference type="SMART" id="SM00853">
    <property type="entry name" value="MutL_C"/>
    <property type="match status" value="1"/>
</dbReference>
<keyword evidence="2 4" id="KW-0227">DNA damage</keyword>
<dbReference type="Gene3D" id="3.30.230.10">
    <property type="match status" value="1"/>
</dbReference>
<dbReference type="HAMAP" id="MF_00149">
    <property type="entry name" value="DNA_mis_repair"/>
    <property type="match status" value="1"/>
</dbReference>
<comment type="function">
    <text evidence="4">This protein is involved in the repair of mismatches in DNA. It is required for dam-dependent methyl-directed DNA mismatch repair. May act as a 'molecular matchmaker', a protein that promotes the formation of a stable complex between two or more DNA-binding proteins in an ATP-dependent manner without itself being part of a final effector complex.</text>
</comment>
<accession>C8VZ46</accession>
<dbReference type="GO" id="GO:0030983">
    <property type="term" value="F:mismatched DNA binding"/>
    <property type="evidence" value="ECO:0007669"/>
    <property type="project" value="InterPro"/>
</dbReference>
<dbReference type="KEGG" id="dae:Dtox_2128"/>
<dbReference type="FunFam" id="3.30.565.10:FF:000003">
    <property type="entry name" value="DNA mismatch repair endonuclease MutL"/>
    <property type="match status" value="1"/>
</dbReference>
<reference evidence="7 8" key="1">
    <citation type="journal article" date="2009" name="Stand. Genomic Sci.">
        <title>Complete genome sequence of Desulfotomaculum acetoxidans type strain (5575).</title>
        <authorList>
            <person name="Spring S."/>
            <person name="Lapidus A."/>
            <person name="Schroder M."/>
            <person name="Gleim D."/>
            <person name="Sims D."/>
            <person name="Meincke L."/>
            <person name="Glavina Del Rio T."/>
            <person name="Tice H."/>
            <person name="Copeland A."/>
            <person name="Cheng J.F."/>
            <person name="Lucas S."/>
            <person name="Chen F."/>
            <person name="Nolan M."/>
            <person name="Bruce D."/>
            <person name="Goodwin L."/>
            <person name="Pitluck S."/>
            <person name="Ivanova N."/>
            <person name="Mavromatis K."/>
            <person name="Mikhailova N."/>
            <person name="Pati A."/>
            <person name="Chen A."/>
            <person name="Palaniappan K."/>
            <person name="Land M."/>
            <person name="Hauser L."/>
            <person name="Chang Y.J."/>
            <person name="Jeffries C.D."/>
            <person name="Chain P."/>
            <person name="Saunders E."/>
            <person name="Brettin T."/>
            <person name="Detter J.C."/>
            <person name="Goker M."/>
            <person name="Bristow J."/>
            <person name="Eisen J.A."/>
            <person name="Markowitz V."/>
            <person name="Hugenholtz P."/>
            <person name="Kyrpides N.C."/>
            <person name="Klenk H.P."/>
            <person name="Han C."/>
        </authorList>
    </citation>
    <scope>NUCLEOTIDE SEQUENCE [LARGE SCALE GENOMIC DNA]</scope>
    <source>
        <strain evidence="8">ATCC 49208 / DSM 771 / VKM B-1644</strain>
    </source>
</reference>
<dbReference type="Pfam" id="PF13589">
    <property type="entry name" value="HATPase_c_3"/>
    <property type="match status" value="1"/>
</dbReference>
<dbReference type="Gene3D" id="3.30.1370.100">
    <property type="entry name" value="MutL, C-terminal domain, regulatory subdomain"/>
    <property type="match status" value="1"/>
</dbReference>
<dbReference type="InterPro" id="IPR014762">
    <property type="entry name" value="DNA_mismatch_repair_CS"/>
</dbReference>
<evidence type="ECO:0000259" key="5">
    <source>
        <dbReference type="SMART" id="SM00853"/>
    </source>
</evidence>
<comment type="similarity">
    <text evidence="1 4">Belongs to the DNA mismatch repair MutL/HexB family.</text>
</comment>
<dbReference type="Gene3D" id="3.30.1540.20">
    <property type="entry name" value="MutL, C-terminal domain, dimerisation subdomain"/>
    <property type="match status" value="1"/>
</dbReference>
<dbReference type="GO" id="GO:0140664">
    <property type="term" value="F:ATP-dependent DNA damage sensor activity"/>
    <property type="evidence" value="ECO:0007669"/>
    <property type="project" value="InterPro"/>
</dbReference>
<dbReference type="InterPro" id="IPR020568">
    <property type="entry name" value="Ribosomal_Su5_D2-typ_SF"/>
</dbReference>
<dbReference type="CDD" id="cd16926">
    <property type="entry name" value="HATPase_MutL-MLH-PMS-like"/>
    <property type="match status" value="1"/>
</dbReference>
<dbReference type="InterPro" id="IPR020667">
    <property type="entry name" value="DNA_mismatch_repair_MutL"/>
</dbReference>
<dbReference type="InterPro" id="IPR042121">
    <property type="entry name" value="MutL_C_regsub"/>
</dbReference>
<dbReference type="InterPro" id="IPR042120">
    <property type="entry name" value="MutL_C_dimsub"/>
</dbReference>
<dbReference type="InterPro" id="IPR013507">
    <property type="entry name" value="DNA_mismatch_S5_2-like"/>
</dbReference>
<dbReference type="AlphaFoldDB" id="C8VZ46"/>
<evidence type="ECO:0000256" key="2">
    <source>
        <dbReference type="ARBA" id="ARBA00022763"/>
    </source>
</evidence>
<dbReference type="GO" id="GO:0005524">
    <property type="term" value="F:ATP binding"/>
    <property type="evidence" value="ECO:0007669"/>
    <property type="project" value="InterPro"/>
</dbReference>
<gene>
    <name evidence="4" type="primary">mutL</name>
    <name evidence="7" type="ordered locus">Dtox_2128</name>
</gene>
<dbReference type="InterPro" id="IPR037198">
    <property type="entry name" value="MutL_C_sf"/>
</dbReference>
<dbReference type="Pfam" id="PF08676">
    <property type="entry name" value="MutL_C"/>
    <property type="match status" value="1"/>
</dbReference>
<dbReference type="EMBL" id="CP001720">
    <property type="protein sequence ID" value="ACV62956.1"/>
    <property type="molecule type" value="Genomic_DNA"/>
</dbReference>
<evidence type="ECO:0000256" key="3">
    <source>
        <dbReference type="ARBA" id="ARBA00023204"/>
    </source>
</evidence>
<protein>
    <recommendedName>
        <fullName evidence="4">DNA mismatch repair protein MutL</fullName>
    </recommendedName>
</protein>
<dbReference type="eggNOG" id="COG0323">
    <property type="taxonomic scope" value="Bacteria"/>
</dbReference>
<dbReference type="NCBIfam" id="TIGR00585">
    <property type="entry name" value="mutl"/>
    <property type="match status" value="1"/>
</dbReference>
<evidence type="ECO:0000256" key="1">
    <source>
        <dbReference type="ARBA" id="ARBA00006082"/>
    </source>
</evidence>
<dbReference type="PANTHER" id="PTHR10073:SF12">
    <property type="entry name" value="DNA MISMATCH REPAIR PROTEIN MLH1"/>
    <property type="match status" value="1"/>
</dbReference>
<organism evidence="7 8">
    <name type="scientific">Desulfofarcimen acetoxidans (strain ATCC 49208 / DSM 771 / KCTC 5769 / VKM B-1644 / 5575)</name>
    <name type="common">Desulfotomaculum acetoxidans</name>
    <dbReference type="NCBI Taxonomy" id="485916"/>
    <lineage>
        <taxon>Bacteria</taxon>
        <taxon>Bacillati</taxon>
        <taxon>Bacillota</taxon>
        <taxon>Clostridia</taxon>
        <taxon>Eubacteriales</taxon>
        <taxon>Peptococcaceae</taxon>
        <taxon>Desulfofarcimen</taxon>
    </lineage>
</organism>
<dbReference type="PROSITE" id="PS00058">
    <property type="entry name" value="DNA_MISMATCH_REPAIR_1"/>
    <property type="match status" value="1"/>
</dbReference>
<feature type="domain" description="DNA mismatch repair protein S5" evidence="6">
    <location>
        <begin position="209"/>
        <end position="327"/>
    </location>
</feature>
<dbReference type="GO" id="GO:0032300">
    <property type="term" value="C:mismatch repair complex"/>
    <property type="evidence" value="ECO:0007669"/>
    <property type="project" value="InterPro"/>
</dbReference>
<dbReference type="SUPFAM" id="SSF55874">
    <property type="entry name" value="ATPase domain of HSP90 chaperone/DNA topoisomerase II/histidine kinase"/>
    <property type="match status" value="1"/>
</dbReference>
<dbReference type="HOGENOM" id="CLU_004131_4_1_9"/>
<keyword evidence="3 4" id="KW-0234">DNA repair</keyword>
<dbReference type="SUPFAM" id="SSF54211">
    <property type="entry name" value="Ribosomal protein S5 domain 2-like"/>
    <property type="match status" value="1"/>
</dbReference>
<evidence type="ECO:0000313" key="8">
    <source>
        <dbReference type="Proteomes" id="UP000002217"/>
    </source>
</evidence>
<dbReference type="RefSeq" id="WP_015757660.1">
    <property type="nucleotide sequence ID" value="NC_013216.1"/>
</dbReference>
<proteinExistence type="inferred from homology"/>
<dbReference type="Gene3D" id="3.30.565.10">
    <property type="entry name" value="Histidine kinase-like ATPase, C-terminal domain"/>
    <property type="match status" value="1"/>
</dbReference>
<keyword evidence="8" id="KW-1185">Reference proteome</keyword>
<dbReference type="Pfam" id="PF01119">
    <property type="entry name" value="DNA_mis_repair"/>
    <property type="match status" value="1"/>
</dbReference>
<dbReference type="STRING" id="485916.Dtox_2128"/>
<dbReference type="GO" id="GO:0016887">
    <property type="term" value="F:ATP hydrolysis activity"/>
    <property type="evidence" value="ECO:0007669"/>
    <property type="project" value="InterPro"/>
</dbReference>
<evidence type="ECO:0000313" key="7">
    <source>
        <dbReference type="EMBL" id="ACV62956.1"/>
    </source>
</evidence>
<dbReference type="SUPFAM" id="SSF118116">
    <property type="entry name" value="DNA mismatch repair protein MutL"/>
    <property type="match status" value="1"/>
</dbReference>
<dbReference type="Proteomes" id="UP000002217">
    <property type="component" value="Chromosome"/>
</dbReference>
<dbReference type="CDD" id="cd00782">
    <property type="entry name" value="MutL_Trans"/>
    <property type="match status" value="1"/>
</dbReference>
<dbReference type="InterPro" id="IPR036890">
    <property type="entry name" value="HATPase_C_sf"/>
</dbReference>
<sequence>MPKIIILDELTANQIAAGEVVERPASVVKELVENSLDAGASAIEINIYEGGLKSITVIDNGSGMSEEDAVLAFYRHATSKLASAEDLTNINTMGFRGEALPSIASIARVELKTRAQDSVSGIRLEISGGKTLSVGSAGCPPGTSVTVSDLFYNTPARLKHMQTASAEAARINELVNRLAMAKPEVSFRLRHNGRNVFYAPGSGSLLDAVAAVYGIKIARELIPLEEENALLKIYGYTSRPSVNRGNRKQQTLFINHRLVKSSIILRAIEEAYRTILPPGRYPLTILALAINPGKVDVNVHPAKLEVRVEQENEIAELIKESIKRALQANSLIPELKITPAVKQKTLVGEPYQEKLNFTPDKIAEAKLRDNPTQENNSHYKRPVLEEKKLASEAKENLETGNRLVQVNNQTGRAESNNIRNPAAGQDQAQIIVRQNTTVSEKAPVNKKNSSFPSLWPLAQLMPTYILASADKGLFIIDQHAAHERILFEKYQKQFSEGQVVSQMLLIPITLELNFREEELIIKHIILLKEIGFIIEEFGKGTFLLRGVPGNVSPGQEKDLFFDILDFSEDSLTGREVLVQNMAAAMACKAAVKAGEKLTPSAMLALLEQLAETESPYTCPHGRPTLIHLSLEELAVKFKR</sequence>